<evidence type="ECO:0000259" key="4">
    <source>
        <dbReference type="Pfam" id="PF07238"/>
    </source>
</evidence>
<protein>
    <recommendedName>
        <fullName evidence="8">Flagellar brake protein</fullName>
    </recommendedName>
</protein>
<proteinExistence type="predicted"/>
<dbReference type="Pfam" id="PF07238">
    <property type="entry name" value="PilZ"/>
    <property type="match status" value="1"/>
</dbReference>
<keyword evidence="1" id="KW-0973">c-di-GMP</keyword>
<dbReference type="EMBL" id="LT960612">
    <property type="protein sequence ID" value="SON52508.1"/>
    <property type="molecule type" value="Genomic_DNA"/>
</dbReference>
<dbReference type="AlphaFoldDB" id="A0A2N8ZKR4"/>
<dbReference type="Pfam" id="PF12945">
    <property type="entry name" value="PilZNR"/>
    <property type="match status" value="1"/>
</dbReference>
<dbReference type="OrthoDB" id="5586887at2"/>
<dbReference type="InterPro" id="IPR012349">
    <property type="entry name" value="Split_barrel_FMN-bd"/>
</dbReference>
<keyword evidence="2" id="KW-0547">Nucleotide-binding</keyword>
<dbReference type="Gene3D" id="2.30.110.10">
    <property type="entry name" value="Electron Transport, Fmn-binding Protein, Chain A"/>
    <property type="match status" value="1"/>
</dbReference>
<name>A0A2N8ZKR4_9VIBR</name>
<dbReference type="SUPFAM" id="SSF141371">
    <property type="entry name" value="PilZ domain-like"/>
    <property type="match status" value="2"/>
</dbReference>
<dbReference type="InterPro" id="IPR009926">
    <property type="entry name" value="T3SS_YcgR_PilZN"/>
</dbReference>
<gene>
    <name evidence="6" type="ORF">VTAP4600_B0897</name>
</gene>
<evidence type="ECO:0000256" key="2">
    <source>
        <dbReference type="ARBA" id="ARBA00022741"/>
    </source>
</evidence>
<feature type="domain" description="PilZ" evidence="4">
    <location>
        <begin position="130"/>
        <end position="233"/>
    </location>
</feature>
<accession>A0A2N8ZKR4</accession>
<dbReference type="InterPro" id="IPR009875">
    <property type="entry name" value="PilZ_domain"/>
</dbReference>
<dbReference type="Proteomes" id="UP000235828">
    <property type="component" value="Chromosome B"/>
</dbReference>
<keyword evidence="7" id="KW-1185">Reference proteome</keyword>
<dbReference type="GO" id="GO:0035438">
    <property type="term" value="F:cyclic-di-GMP binding"/>
    <property type="evidence" value="ECO:0007669"/>
    <property type="project" value="InterPro"/>
</dbReference>
<evidence type="ECO:0000256" key="1">
    <source>
        <dbReference type="ARBA" id="ARBA00022636"/>
    </source>
</evidence>
<keyword evidence="3" id="KW-0975">Bacterial flagellum</keyword>
<evidence type="ECO:0000313" key="7">
    <source>
        <dbReference type="Proteomes" id="UP000235828"/>
    </source>
</evidence>
<evidence type="ECO:0008006" key="8">
    <source>
        <dbReference type="Google" id="ProtNLM"/>
    </source>
</evidence>
<evidence type="ECO:0000313" key="6">
    <source>
        <dbReference type="EMBL" id="SON52508.1"/>
    </source>
</evidence>
<dbReference type="RefSeq" id="WP_102524739.1">
    <property type="nucleotide sequence ID" value="NZ_LT960612.1"/>
</dbReference>
<feature type="domain" description="Type III secretion system flagellar brake protein YcgR PilZN" evidence="5">
    <location>
        <begin position="51"/>
        <end position="123"/>
    </location>
</feature>
<organism evidence="6 7">
    <name type="scientific">Vibrio tapetis subsp. tapetis</name>
    <dbReference type="NCBI Taxonomy" id="1671868"/>
    <lineage>
        <taxon>Bacteria</taxon>
        <taxon>Pseudomonadati</taxon>
        <taxon>Pseudomonadota</taxon>
        <taxon>Gammaproteobacteria</taxon>
        <taxon>Vibrionales</taxon>
        <taxon>Vibrionaceae</taxon>
        <taxon>Vibrio</taxon>
    </lineage>
</organism>
<reference evidence="6 7" key="1">
    <citation type="submission" date="2017-10" db="EMBL/GenBank/DDBJ databases">
        <authorList>
            <person name="Banno H."/>
            <person name="Chua N.-H."/>
        </authorList>
    </citation>
    <scope>NUCLEOTIDE SEQUENCE [LARGE SCALE GENOMIC DNA]</scope>
    <source>
        <strain evidence="6">Vibrio tapetis CECT4600</strain>
    </source>
</reference>
<evidence type="ECO:0000259" key="5">
    <source>
        <dbReference type="Pfam" id="PF12945"/>
    </source>
</evidence>
<evidence type="ECO:0000256" key="3">
    <source>
        <dbReference type="ARBA" id="ARBA00023143"/>
    </source>
</evidence>
<sequence length="244" mass="27163">MNDIVTPPQRSITKVSPSAAHEIKTSDAINLMSSTCSASISITLPVGGQLSTKCKTIGFHSGRLLLVEVPELKKREMHEFMREGFWAKMKVFTGRGNGSVLSFRCQISHVITSPLPLIALSVPTSMQQQQIRRAPRFEVDLPCTVQRDELNIEAKLRDISKHGCLIETSLLSKMQPVGNKFHISFPRLSSQFCGMDDLYCTIRSAERGFSGIRYGVEFDTQSQENAKIILSLLTFDGNKLTITQ</sequence>
<dbReference type="Gene3D" id="2.40.10.220">
    <property type="entry name" value="predicted glycosyltransferase like domains"/>
    <property type="match status" value="1"/>
</dbReference>
<dbReference type="KEGG" id="vta:B0897"/>